<dbReference type="PROSITE" id="PS01033">
    <property type="entry name" value="GLOBIN"/>
    <property type="match status" value="1"/>
</dbReference>
<proteinExistence type="inferred from homology"/>
<dbReference type="HOGENOM" id="CLU_003827_13_0_1"/>
<name>R7UZI3_CAPTE</name>
<keyword evidence="4" id="KW-0479">Metal-binding</keyword>
<evidence type="ECO:0000256" key="3">
    <source>
        <dbReference type="ARBA" id="ARBA00022621"/>
    </source>
</evidence>
<feature type="domain" description="Globin" evidence="7">
    <location>
        <begin position="1"/>
        <end position="142"/>
    </location>
</feature>
<dbReference type="Gene3D" id="1.10.490.10">
    <property type="entry name" value="Globins"/>
    <property type="match status" value="1"/>
</dbReference>
<accession>R7UZI3</accession>
<dbReference type="EnsemblMetazoa" id="CapteT166020">
    <property type="protein sequence ID" value="CapteP166020"/>
    <property type="gene ID" value="CapteG166020"/>
</dbReference>
<dbReference type="GO" id="GO:0005344">
    <property type="term" value="F:oxygen carrier activity"/>
    <property type="evidence" value="ECO:0007669"/>
    <property type="project" value="UniProtKB-KW"/>
</dbReference>
<dbReference type="GO" id="GO:0019825">
    <property type="term" value="F:oxygen binding"/>
    <property type="evidence" value="ECO:0007669"/>
    <property type="project" value="InterPro"/>
</dbReference>
<dbReference type="PANTHER" id="PTHR46458">
    <property type="entry name" value="BLR2807 PROTEIN"/>
    <property type="match status" value="1"/>
</dbReference>
<dbReference type="Proteomes" id="UP000014760">
    <property type="component" value="Unassembled WGS sequence"/>
</dbReference>
<evidence type="ECO:0000256" key="5">
    <source>
        <dbReference type="ARBA" id="ARBA00023004"/>
    </source>
</evidence>
<sequence length="149" mass="17417">MRLVQMSWDIVQEDLAALGHGAFDRLFMDHPEIKDAFGPFKELSKDNIHFDRELRLHGVRVLRTVETVLDCRYDCVRLVRLLHNLGRKHVNYRANADYFEIVGRQFILVIASVVGDKWTPEVEESWSHLFTFVAYVMREAMLLNSLSNP</sequence>
<reference evidence="8 10" key="2">
    <citation type="journal article" date="2013" name="Nature">
        <title>Insights into bilaterian evolution from three spiralian genomes.</title>
        <authorList>
            <person name="Simakov O."/>
            <person name="Marletaz F."/>
            <person name="Cho S.J."/>
            <person name="Edsinger-Gonzales E."/>
            <person name="Havlak P."/>
            <person name="Hellsten U."/>
            <person name="Kuo D.H."/>
            <person name="Larsson T."/>
            <person name="Lv J."/>
            <person name="Arendt D."/>
            <person name="Savage R."/>
            <person name="Osoegawa K."/>
            <person name="de Jong P."/>
            <person name="Grimwood J."/>
            <person name="Chapman J.A."/>
            <person name="Shapiro H."/>
            <person name="Aerts A."/>
            <person name="Otillar R.P."/>
            <person name="Terry A.Y."/>
            <person name="Boore J.L."/>
            <person name="Grigoriev I.V."/>
            <person name="Lindberg D.R."/>
            <person name="Seaver E.C."/>
            <person name="Weisblat D.A."/>
            <person name="Putnam N.H."/>
            <person name="Rokhsar D.S."/>
        </authorList>
    </citation>
    <scope>NUCLEOTIDE SEQUENCE</scope>
    <source>
        <strain evidence="8 10">I ESC-2004</strain>
    </source>
</reference>
<dbReference type="InterPro" id="IPR012292">
    <property type="entry name" value="Globin/Proto"/>
</dbReference>
<keyword evidence="10" id="KW-1185">Reference proteome</keyword>
<organism evidence="8">
    <name type="scientific">Capitella teleta</name>
    <name type="common">Polychaete worm</name>
    <dbReference type="NCBI Taxonomy" id="283909"/>
    <lineage>
        <taxon>Eukaryota</taxon>
        <taxon>Metazoa</taxon>
        <taxon>Spiralia</taxon>
        <taxon>Lophotrochozoa</taxon>
        <taxon>Annelida</taxon>
        <taxon>Polychaeta</taxon>
        <taxon>Sedentaria</taxon>
        <taxon>Scolecida</taxon>
        <taxon>Capitellidae</taxon>
        <taxon>Capitella</taxon>
    </lineage>
</organism>
<evidence type="ECO:0000256" key="4">
    <source>
        <dbReference type="ARBA" id="ARBA00022723"/>
    </source>
</evidence>
<evidence type="ECO:0000259" key="7">
    <source>
        <dbReference type="PROSITE" id="PS01033"/>
    </source>
</evidence>
<dbReference type="SUPFAM" id="SSF46458">
    <property type="entry name" value="Globin-like"/>
    <property type="match status" value="1"/>
</dbReference>
<dbReference type="InterPro" id="IPR050532">
    <property type="entry name" value="Globin-like_OT"/>
</dbReference>
<dbReference type="InterPro" id="IPR000971">
    <property type="entry name" value="Globin"/>
</dbReference>
<evidence type="ECO:0000313" key="10">
    <source>
        <dbReference type="Proteomes" id="UP000014760"/>
    </source>
</evidence>
<dbReference type="Pfam" id="PF00042">
    <property type="entry name" value="Globin"/>
    <property type="match status" value="1"/>
</dbReference>
<evidence type="ECO:0000256" key="6">
    <source>
        <dbReference type="RuleBase" id="RU000356"/>
    </source>
</evidence>
<dbReference type="EMBL" id="KB296254">
    <property type="protein sequence ID" value="ELU11998.1"/>
    <property type="molecule type" value="Genomic_DNA"/>
</dbReference>
<dbReference type="EMBL" id="AMQN01019792">
    <property type="status" value="NOT_ANNOTATED_CDS"/>
    <property type="molecule type" value="Genomic_DNA"/>
</dbReference>
<keyword evidence="3 6" id="KW-0561">Oxygen transport</keyword>
<protein>
    <recommendedName>
        <fullName evidence="7">Globin domain-containing protein</fullName>
    </recommendedName>
</protein>
<dbReference type="OMA" id="WIRESWN"/>
<evidence type="ECO:0000256" key="1">
    <source>
        <dbReference type="ARBA" id="ARBA00022448"/>
    </source>
</evidence>
<dbReference type="GO" id="GO:0046872">
    <property type="term" value="F:metal ion binding"/>
    <property type="evidence" value="ECO:0007669"/>
    <property type="project" value="UniProtKB-KW"/>
</dbReference>
<dbReference type="OrthoDB" id="436496at2759"/>
<evidence type="ECO:0000313" key="8">
    <source>
        <dbReference type="EMBL" id="ELU11998.1"/>
    </source>
</evidence>
<comment type="similarity">
    <text evidence="6">Belongs to the globin family.</text>
</comment>
<dbReference type="GO" id="GO:0020037">
    <property type="term" value="F:heme binding"/>
    <property type="evidence" value="ECO:0007669"/>
    <property type="project" value="InterPro"/>
</dbReference>
<keyword evidence="2 6" id="KW-0349">Heme</keyword>
<gene>
    <name evidence="8" type="ORF">CAPTEDRAFT_166020</name>
</gene>
<evidence type="ECO:0000256" key="2">
    <source>
        <dbReference type="ARBA" id="ARBA00022617"/>
    </source>
</evidence>
<keyword evidence="5" id="KW-0408">Iron</keyword>
<dbReference type="PANTHER" id="PTHR46458:SF1">
    <property type="entry name" value="GEO09476P1"/>
    <property type="match status" value="1"/>
</dbReference>
<dbReference type="AlphaFoldDB" id="R7UZI3"/>
<reference evidence="10" key="1">
    <citation type="submission" date="2012-12" db="EMBL/GenBank/DDBJ databases">
        <authorList>
            <person name="Hellsten U."/>
            <person name="Grimwood J."/>
            <person name="Chapman J.A."/>
            <person name="Shapiro H."/>
            <person name="Aerts A."/>
            <person name="Otillar R.P."/>
            <person name="Terry A.Y."/>
            <person name="Boore J.L."/>
            <person name="Simakov O."/>
            <person name="Marletaz F."/>
            <person name="Cho S.-J."/>
            <person name="Edsinger-Gonzales E."/>
            <person name="Havlak P."/>
            <person name="Kuo D.-H."/>
            <person name="Larsson T."/>
            <person name="Lv J."/>
            <person name="Arendt D."/>
            <person name="Savage R."/>
            <person name="Osoegawa K."/>
            <person name="de Jong P."/>
            <person name="Lindberg D.R."/>
            <person name="Seaver E.C."/>
            <person name="Weisblat D.A."/>
            <person name="Putnam N.H."/>
            <person name="Grigoriev I.V."/>
            <person name="Rokhsar D.S."/>
        </authorList>
    </citation>
    <scope>NUCLEOTIDE SEQUENCE</scope>
    <source>
        <strain evidence="10">I ESC-2004</strain>
    </source>
</reference>
<reference evidence="9" key="3">
    <citation type="submission" date="2015-06" db="UniProtKB">
        <authorList>
            <consortium name="EnsemblMetazoa"/>
        </authorList>
    </citation>
    <scope>IDENTIFICATION</scope>
</reference>
<dbReference type="InterPro" id="IPR009050">
    <property type="entry name" value="Globin-like_sf"/>
</dbReference>
<keyword evidence="1 6" id="KW-0813">Transport</keyword>
<evidence type="ECO:0000313" key="9">
    <source>
        <dbReference type="EnsemblMetazoa" id="CapteP166020"/>
    </source>
</evidence>